<feature type="transmembrane region" description="Helical" evidence="7">
    <location>
        <begin position="226"/>
        <end position="247"/>
    </location>
</feature>
<feature type="region of interest" description="Disordered" evidence="6">
    <location>
        <begin position="482"/>
        <end position="501"/>
    </location>
</feature>
<feature type="transmembrane region" description="Helical" evidence="7">
    <location>
        <begin position="84"/>
        <end position="103"/>
    </location>
</feature>
<feature type="transmembrane region" description="Helical" evidence="7">
    <location>
        <begin position="161"/>
        <end position="186"/>
    </location>
</feature>
<dbReference type="OrthoDB" id="6730379at2759"/>
<evidence type="ECO:0000313" key="10">
    <source>
        <dbReference type="Proteomes" id="UP001149165"/>
    </source>
</evidence>
<dbReference type="SUPFAM" id="SSF103473">
    <property type="entry name" value="MFS general substrate transporter"/>
    <property type="match status" value="1"/>
</dbReference>
<evidence type="ECO:0000256" key="2">
    <source>
        <dbReference type="ARBA" id="ARBA00022448"/>
    </source>
</evidence>
<evidence type="ECO:0000256" key="3">
    <source>
        <dbReference type="ARBA" id="ARBA00022692"/>
    </source>
</evidence>
<proteinExistence type="predicted"/>
<feature type="transmembrane region" description="Helical" evidence="7">
    <location>
        <begin position="362"/>
        <end position="383"/>
    </location>
</feature>
<feature type="transmembrane region" description="Helical" evidence="7">
    <location>
        <begin position="389"/>
        <end position="409"/>
    </location>
</feature>
<keyword evidence="4 7" id="KW-1133">Transmembrane helix</keyword>
<keyword evidence="10" id="KW-1185">Reference proteome</keyword>
<feature type="transmembrane region" description="Helical" evidence="7">
    <location>
        <begin position="298"/>
        <end position="317"/>
    </location>
</feature>
<feature type="transmembrane region" description="Helical" evidence="7">
    <location>
        <begin position="198"/>
        <end position="220"/>
    </location>
</feature>
<keyword evidence="2" id="KW-0813">Transport</keyword>
<dbReference type="GO" id="GO:0016020">
    <property type="term" value="C:membrane"/>
    <property type="evidence" value="ECO:0007669"/>
    <property type="project" value="UniProtKB-SubCell"/>
</dbReference>
<dbReference type="InterPro" id="IPR036259">
    <property type="entry name" value="MFS_trans_sf"/>
</dbReference>
<protein>
    <recommendedName>
        <fullName evidence="8">Major facilitator superfamily (MFS) profile domain-containing protein</fullName>
    </recommendedName>
</protein>
<comment type="subcellular location">
    <subcellularLocation>
        <location evidence="1">Membrane</location>
        <topology evidence="1">Multi-pass membrane protein</topology>
    </subcellularLocation>
</comment>
<feature type="transmembrane region" description="Helical" evidence="7">
    <location>
        <begin position="421"/>
        <end position="441"/>
    </location>
</feature>
<reference evidence="9" key="1">
    <citation type="submission" date="2022-11" db="EMBL/GenBank/DDBJ databases">
        <authorList>
            <person name="Petersen C."/>
        </authorList>
    </citation>
    <scope>NUCLEOTIDE SEQUENCE</scope>
    <source>
        <strain evidence="9">IBT 30069</strain>
    </source>
</reference>
<feature type="domain" description="Major facilitator superfamily (MFS) profile" evidence="8">
    <location>
        <begin position="47"/>
        <end position="478"/>
    </location>
</feature>
<evidence type="ECO:0000256" key="1">
    <source>
        <dbReference type="ARBA" id="ARBA00004141"/>
    </source>
</evidence>
<evidence type="ECO:0000256" key="4">
    <source>
        <dbReference type="ARBA" id="ARBA00022989"/>
    </source>
</evidence>
<dbReference type="AlphaFoldDB" id="A0A9W9G824"/>
<comment type="caution">
    <text evidence="9">The sequence shown here is derived from an EMBL/GenBank/DDBJ whole genome shotgun (WGS) entry which is preliminary data.</text>
</comment>
<dbReference type="Gene3D" id="1.20.1250.20">
    <property type="entry name" value="MFS general substrate transporter like domains"/>
    <property type="match status" value="2"/>
</dbReference>
<dbReference type="InterPro" id="IPR020846">
    <property type="entry name" value="MFS_dom"/>
</dbReference>
<name>A0A9W9G824_9EURO</name>
<evidence type="ECO:0000313" key="9">
    <source>
        <dbReference type="EMBL" id="KAJ5113598.1"/>
    </source>
</evidence>
<dbReference type="PROSITE" id="PS50850">
    <property type="entry name" value="MFS"/>
    <property type="match status" value="1"/>
</dbReference>
<feature type="transmembrane region" description="Helical" evidence="7">
    <location>
        <begin position="137"/>
        <end position="155"/>
    </location>
</feature>
<organism evidence="9 10">
    <name type="scientific">Penicillium angulare</name>
    <dbReference type="NCBI Taxonomy" id="116970"/>
    <lineage>
        <taxon>Eukaryota</taxon>
        <taxon>Fungi</taxon>
        <taxon>Dikarya</taxon>
        <taxon>Ascomycota</taxon>
        <taxon>Pezizomycotina</taxon>
        <taxon>Eurotiomycetes</taxon>
        <taxon>Eurotiomycetidae</taxon>
        <taxon>Eurotiales</taxon>
        <taxon>Aspergillaceae</taxon>
        <taxon>Penicillium</taxon>
    </lineage>
</organism>
<evidence type="ECO:0000259" key="8">
    <source>
        <dbReference type="PROSITE" id="PS50850"/>
    </source>
</evidence>
<dbReference type="PANTHER" id="PTHR43791:SF103">
    <property type="entry name" value="MAJOR FACILITATOR SUPERFAMILY (MFS) PROFILE DOMAIN-CONTAINING PROTEIN-RELATED"/>
    <property type="match status" value="1"/>
</dbReference>
<accession>A0A9W9G824</accession>
<sequence length="522" mass="58322">MEKTTSKKSEGHDGQSLDNGALEQLQPSLQFSPEAEKKLVRKIDFMILPIMAFAYLMAFLDKQTLNYSALMGIQQDLHLVGSQYSWTSGIFYFGYLFFSYVYLSLPKNDLLFPNYFNLGHDSYPASLLMVKFPLGKYLAINFMLWAIILACHAATKNFATFMVTRFFLGCTEASLSPGFTLLTSLWHRTSEQPLRSGIWFCGNSLSLVFGNLIAAGIIHIKSKLEAWQWLFIIFGIITFLFGILMLLRLPDSPSNATFLTEEERMIAVERLRDNKIGFKNTHIDRQQIIEAFTDGQTWLLAILMFSVNIANGGFTTFNGLVLKGFGFNTFHTLLLGLPGGIIVCIFVLISGAVSSKVRHSRCIVMIVMFLISILGSALVYAGPNIAARYAGLLFMGVYSASMPVSMAMISSNVGGFTKRATISSIFFIMYCAGNIVGPQLFFAKEAPKYQSGFLAIIICLAVCVFDSLLLLVYLKRENSRRDRIETSSDSPGPDPGKQAEGDIQNMLQDITDKKNDQFRYVY</sequence>
<dbReference type="Pfam" id="PF07690">
    <property type="entry name" value="MFS_1"/>
    <property type="match status" value="1"/>
</dbReference>
<dbReference type="PANTHER" id="PTHR43791">
    <property type="entry name" value="PERMEASE-RELATED"/>
    <property type="match status" value="1"/>
</dbReference>
<gene>
    <name evidence="9" type="ORF">N7456_002132</name>
</gene>
<dbReference type="GO" id="GO:0022857">
    <property type="term" value="F:transmembrane transporter activity"/>
    <property type="evidence" value="ECO:0007669"/>
    <property type="project" value="InterPro"/>
</dbReference>
<evidence type="ECO:0000256" key="6">
    <source>
        <dbReference type="SAM" id="MobiDB-lite"/>
    </source>
</evidence>
<dbReference type="Proteomes" id="UP001149165">
    <property type="component" value="Unassembled WGS sequence"/>
</dbReference>
<keyword evidence="3 7" id="KW-0812">Transmembrane</keyword>
<feature type="transmembrane region" description="Helical" evidence="7">
    <location>
        <begin position="329"/>
        <end position="350"/>
    </location>
</feature>
<evidence type="ECO:0000256" key="7">
    <source>
        <dbReference type="SAM" id="Phobius"/>
    </source>
</evidence>
<dbReference type="InterPro" id="IPR011701">
    <property type="entry name" value="MFS"/>
</dbReference>
<feature type="transmembrane region" description="Helical" evidence="7">
    <location>
        <begin position="43"/>
        <end position="60"/>
    </location>
</feature>
<keyword evidence="5 7" id="KW-0472">Membrane</keyword>
<dbReference type="EMBL" id="JAPQKH010000002">
    <property type="protein sequence ID" value="KAJ5113598.1"/>
    <property type="molecule type" value="Genomic_DNA"/>
</dbReference>
<feature type="transmembrane region" description="Helical" evidence="7">
    <location>
        <begin position="453"/>
        <end position="474"/>
    </location>
</feature>
<reference evidence="9" key="2">
    <citation type="journal article" date="2023" name="IMA Fungus">
        <title>Comparative genomic study of the Penicillium genus elucidates a diverse pangenome and 15 lateral gene transfer events.</title>
        <authorList>
            <person name="Petersen C."/>
            <person name="Sorensen T."/>
            <person name="Nielsen M.R."/>
            <person name="Sondergaard T.E."/>
            <person name="Sorensen J.L."/>
            <person name="Fitzpatrick D.A."/>
            <person name="Frisvad J.C."/>
            <person name="Nielsen K.L."/>
        </authorList>
    </citation>
    <scope>NUCLEOTIDE SEQUENCE</scope>
    <source>
        <strain evidence="9">IBT 30069</strain>
    </source>
</reference>
<evidence type="ECO:0000256" key="5">
    <source>
        <dbReference type="ARBA" id="ARBA00023136"/>
    </source>
</evidence>